<dbReference type="InterPro" id="IPR004864">
    <property type="entry name" value="LEA_2"/>
</dbReference>
<reference evidence="8" key="2">
    <citation type="submission" date="2025-08" db="UniProtKB">
        <authorList>
            <consortium name="RefSeq"/>
        </authorList>
    </citation>
    <scope>IDENTIFICATION</scope>
    <source>
        <tissue evidence="8">Young leaves</tissue>
    </source>
</reference>
<dbReference type="PANTHER" id="PTHR31415:SF4">
    <property type="entry name" value="NDR1_HIN1-LIKE PROTEIN 3"/>
    <property type="match status" value="1"/>
</dbReference>
<dbReference type="GO" id="GO:0098542">
    <property type="term" value="P:defense response to other organism"/>
    <property type="evidence" value="ECO:0007669"/>
    <property type="project" value="InterPro"/>
</dbReference>
<dbReference type="GO" id="GO:0009506">
    <property type="term" value="C:plasmodesma"/>
    <property type="evidence" value="ECO:0007669"/>
    <property type="project" value="TreeGrafter"/>
</dbReference>
<evidence type="ECO:0000256" key="5">
    <source>
        <dbReference type="SAM" id="Phobius"/>
    </source>
</evidence>
<keyword evidence="3 5" id="KW-1133">Transmembrane helix</keyword>
<dbReference type="OrthoDB" id="779762at2759"/>
<dbReference type="Pfam" id="PF03168">
    <property type="entry name" value="LEA_2"/>
    <property type="match status" value="1"/>
</dbReference>
<evidence type="ECO:0000256" key="4">
    <source>
        <dbReference type="ARBA" id="ARBA00023136"/>
    </source>
</evidence>
<evidence type="ECO:0000256" key="1">
    <source>
        <dbReference type="ARBA" id="ARBA00004167"/>
    </source>
</evidence>
<dbReference type="AlphaFoldDB" id="A0A8B7MVE1"/>
<evidence type="ECO:0000256" key="3">
    <source>
        <dbReference type="ARBA" id="ARBA00022989"/>
    </source>
</evidence>
<keyword evidence="2 5" id="KW-0812">Transmembrane</keyword>
<keyword evidence="7" id="KW-1185">Reference proteome</keyword>
<protein>
    <submittedName>
        <fullName evidence="8">NDR1/HIN1-like protein 10</fullName>
    </submittedName>
</protein>
<evidence type="ECO:0000259" key="6">
    <source>
        <dbReference type="Pfam" id="PF03168"/>
    </source>
</evidence>
<sequence length="223" mass="25525">MHQGQEAMGRTYYGAPIPPEQHYEQRHRSCYCCLLSTLIKTIIAFCLALGITLLVLWLVFRPSKVEVSVEKASLTSFNLTTSPTNLYYNLSADISIRNPNKRIGICYDWLEADPYYQGHRFDWEALPSFYQGHKNTTMLYPVLKGNSAIGLGDSEIEEFKKENETSFFNVDIWLIGQVRYKFGSVTTRRYTMRVKCELGLPLAAHRTSGASSFTRTECDVVDY</sequence>
<dbReference type="InterPro" id="IPR044839">
    <property type="entry name" value="NDR1-like"/>
</dbReference>
<name>A0A8B7MVE1_PHODC</name>
<organism evidence="7 8">
    <name type="scientific">Phoenix dactylifera</name>
    <name type="common">Date palm</name>
    <dbReference type="NCBI Taxonomy" id="42345"/>
    <lineage>
        <taxon>Eukaryota</taxon>
        <taxon>Viridiplantae</taxon>
        <taxon>Streptophyta</taxon>
        <taxon>Embryophyta</taxon>
        <taxon>Tracheophyta</taxon>
        <taxon>Spermatophyta</taxon>
        <taxon>Magnoliopsida</taxon>
        <taxon>Liliopsida</taxon>
        <taxon>Arecaceae</taxon>
        <taxon>Coryphoideae</taxon>
        <taxon>Phoeniceae</taxon>
        <taxon>Phoenix</taxon>
    </lineage>
</organism>
<keyword evidence="4 5" id="KW-0472">Membrane</keyword>
<feature type="transmembrane region" description="Helical" evidence="5">
    <location>
        <begin position="31"/>
        <end position="60"/>
    </location>
</feature>
<gene>
    <name evidence="8" type="primary">LOC103714314</name>
</gene>
<evidence type="ECO:0000313" key="7">
    <source>
        <dbReference type="Proteomes" id="UP000228380"/>
    </source>
</evidence>
<feature type="domain" description="Late embryogenesis abundant protein LEA-2 subgroup" evidence="6">
    <location>
        <begin position="94"/>
        <end position="196"/>
    </location>
</feature>
<dbReference type="GeneID" id="103714314"/>
<evidence type="ECO:0000313" key="8">
    <source>
        <dbReference type="RefSeq" id="XP_017700043.2"/>
    </source>
</evidence>
<dbReference type="GO" id="GO:0005886">
    <property type="term" value="C:plasma membrane"/>
    <property type="evidence" value="ECO:0007669"/>
    <property type="project" value="TreeGrafter"/>
</dbReference>
<evidence type="ECO:0000256" key="2">
    <source>
        <dbReference type="ARBA" id="ARBA00022692"/>
    </source>
</evidence>
<dbReference type="RefSeq" id="XP_017700043.2">
    <property type="nucleotide sequence ID" value="XM_017844554.3"/>
</dbReference>
<reference evidence="7" key="1">
    <citation type="journal article" date="2019" name="Nat. Commun.">
        <title>Genome-wide association mapping of date palm fruit traits.</title>
        <authorList>
            <person name="Hazzouri K.M."/>
            <person name="Gros-Balthazard M."/>
            <person name="Flowers J.M."/>
            <person name="Copetti D."/>
            <person name="Lemansour A."/>
            <person name="Lebrun M."/>
            <person name="Masmoudi K."/>
            <person name="Ferrand S."/>
            <person name="Dhar M.I."/>
            <person name="Fresquez Z.A."/>
            <person name="Rosas U."/>
            <person name="Zhang J."/>
            <person name="Talag J."/>
            <person name="Lee S."/>
            <person name="Kudrna D."/>
            <person name="Powell R.F."/>
            <person name="Leitch I.J."/>
            <person name="Krueger R.R."/>
            <person name="Wing R.A."/>
            <person name="Amiri K.M.A."/>
            <person name="Purugganan M.D."/>
        </authorList>
    </citation>
    <scope>NUCLEOTIDE SEQUENCE [LARGE SCALE GENOMIC DNA]</scope>
    <source>
        <strain evidence="7">cv. Khalas</strain>
    </source>
</reference>
<dbReference type="KEGG" id="pda:103714314"/>
<dbReference type="PANTHER" id="PTHR31415">
    <property type="entry name" value="OS05G0367900 PROTEIN"/>
    <property type="match status" value="1"/>
</dbReference>
<comment type="subcellular location">
    <subcellularLocation>
        <location evidence="1">Membrane</location>
        <topology evidence="1">Single-pass membrane protein</topology>
    </subcellularLocation>
</comment>
<dbReference type="Proteomes" id="UP000228380">
    <property type="component" value="Chromosome 14"/>
</dbReference>
<accession>A0A8B7MVE1</accession>
<proteinExistence type="predicted"/>